<dbReference type="InterPro" id="IPR004843">
    <property type="entry name" value="Calcineurin-like_PHP"/>
</dbReference>
<feature type="domain" description="Calcineurin-like phosphoesterase" evidence="5">
    <location>
        <begin position="24"/>
        <end position="273"/>
    </location>
</feature>
<dbReference type="GO" id="GO:0006310">
    <property type="term" value="P:DNA recombination"/>
    <property type="evidence" value="ECO:0007669"/>
    <property type="project" value="UniProtKB-KW"/>
</dbReference>
<dbReference type="Gene3D" id="3.60.21.10">
    <property type="match status" value="1"/>
</dbReference>
<keyword evidence="3 4" id="KW-0269">Exonuclease</keyword>
<evidence type="ECO:0000256" key="3">
    <source>
        <dbReference type="ARBA" id="ARBA00022839"/>
    </source>
</evidence>
<evidence type="ECO:0000313" key="7">
    <source>
        <dbReference type="Proteomes" id="UP000000933"/>
    </source>
</evidence>
<dbReference type="PANTHER" id="PTHR30337">
    <property type="entry name" value="COMPONENT OF ATP-DEPENDENT DSDNA EXONUCLEASE"/>
    <property type="match status" value="1"/>
</dbReference>
<comment type="function">
    <text evidence="4">SbcCD cleaves DNA hairpin structures. These structures can inhibit DNA replication and are intermediates in certain DNA recombination reactions. The complex acts as a 3'-&gt;5' double strand exonuclease that can open hairpins. It also has a 5' single-strand endonuclease activity.</text>
</comment>
<accession>D5H6X9</accession>
<dbReference type="KEGG" id="srm:SRM_00863"/>
<name>D5H6X9_SALRM</name>
<dbReference type="CDD" id="cd00840">
    <property type="entry name" value="MPP_Mre11_N"/>
    <property type="match status" value="1"/>
</dbReference>
<gene>
    <name evidence="4 6" type="primary">sbcD</name>
    <name evidence="6" type="ordered locus">SRM_00863</name>
</gene>
<keyword evidence="4" id="KW-0255">Endonuclease</keyword>
<dbReference type="Pfam" id="PF00149">
    <property type="entry name" value="Metallophos"/>
    <property type="match status" value="1"/>
</dbReference>
<evidence type="ECO:0000313" key="6">
    <source>
        <dbReference type="EMBL" id="CBH23784.1"/>
    </source>
</evidence>
<comment type="similarity">
    <text evidence="4">Belongs to the SbcD family.</text>
</comment>
<dbReference type="SUPFAM" id="SSF56300">
    <property type="entry name" value="Metallo-dependent phosphatases"/>
    <property type="match status" value="1"/>
</dbReference>
<sequence length="453" mass="49753">MFERLAGPAPLAPSFPTRSLDVVTLLHTADIHLGFKTHGRRDPDTGLNTRLLDVRRSLEAVVQRALDADVDAFLFCGDAYHTADPTPTQQDIFVQCLRPLADADIPVVLIVGNHDHPVTFGRASSLDIFDHIAGAVHCYRKPASSVQVLDTKSGPLQLIPLPWPIRSQILAKDEYRRMSPDELRQFVEEHYVTYVQRRAAEIMEEETGITPEGTEHALSPDVPTVLAGHVTVQGAALSGSEHTTMIASEPKFTVGQLAVRPIDYVALGHVHRPQNRNEEGHPPVVYSGSIERVTFNEADEDKGVQLVDIDPARDPVTHTTFVETPARPFVAISVDARDADAPTERVLAAIQERDVADAIVRVRYRVREEQVAQVDPERLREALAAADTVAGIERTVDPADRKRRTAVTRESGLEEAVRQYVGQHDELSGLEEDLVEAALALEAGLEADEANPG</sequence>
<evidence type="ECO:0000256" key="2">
    <source>
        <dbReference type="ARBA" id="ARBA00022801"/>
    </source>
</evidence>
<dbReference type="PANTHER" id="PTHR30337:SF0">
    <property type="entry name" value="NUCLEASE SBCCD SUBUNIT D"/>
    <property type="match status" value="1"/>
</dbReference>
<dbReference type="Proteomes" id="UP000000933">
    <property type="component" value="Chromosome"/>
</dbReference>
<reference evidence="7" key="2">
    <citation type="submission" date="2010-04" db="EMBL/GenBank/DDBJ databases">
        <title>Genome sequence of Salinibacter ruber M8.</title>
        <authorList>
            <consortium name="Genoscope"/>
        </authorList>
    </citation>
    <scope>NUCLEOTIDE SEQUENCE [LARGE SCALE GENOMIC DNA]</scope>
    <source>
        <strain evidence="7">M8</strain>
    </source>
</reference>
<dbReference type="NCBIfam" id="TIGR00619">
    <property type="entry name" value="sbcd"/>
    <property type="match status" value="1"/>
</dbReference>
<keyword evidence="4" id="KW-0235">DNA replication</keyword>
<keyword evidence="4" id="KW-0233">DNA recombination</keyword>
<proteinExistence type="inferred from homology"/>
<protein>
    <recommendedName>
        <fullName evidence="4">Nuclease SbcCD subunit D</fullName>
    </recommendedName>
</protein>
<dbReference type="InterPro" id="IPR050535">
    <property type="entry name" value="DNA_Repair-Maintenance_Comp"/>
</dbReference>
<organism evidence="6 7">
    <name type="scientific">Salinibacter ruber (strain M8)</name>
    <dbReference type="NCBI Taxonomy" id="761659"/>
    <lineage>
        <taxon>Bacteria</taxon>
        <taxon>Pseudomonadati</taxon>
        <taxon>Rhodothermota</taxon>
        <taxon>Rhodothermia</taxon>
        <taxon>Rhodothermales</taxon>
        <taxon>Salinibacteraceae</taxon>
        <taxon>Salinibacter</taxon>
    </lineage>
</organism>
<dbReference type="HOGENOM" id="CLU_038682_0_0_10"/>
<dbReference type="InterPro" id="IPR041796">
    <property type="entry name" value="Mre11_N"/>
</dbReference>
<dbReference type="GO" id="GO:0004519">
    <property type="term" value="F:endonuclease activity"/>
    <property type="evidence" value="ECO:0007669"/>
    <property type="project" value="UniProtKB-KW"/>
</dbReference>
<evidence type="ECO:0000256" key="4">
    <source>
        <dbReference type="RuleBase" id="RU363069"/>
    </source>
</evidence>
<keyword evidence="2 4" id="KW-0378">Hydrolase</keyword>
<evidence type="ECO:0000256" key="1">
    <source>
        <dbReference type="ARBA" id="ARBA00022722"/>
    </source>
</evidence>
<reference evidence="6 7" key="1">
    <citation type="journal article" date="2010" name="ISME J.">
        <title>Fine-scale evolution: genomic, phenotypic and ecological differentiation in two coexisting Salinibacter ruber strains.</title>
        <authorList>
            <person name="Pena A."/>
            <person name="Teeling H."/>
            <person name="Huerta-Cepas J."/>
            <person name="Santos F."/>
            <person name="Yarza P."/>
            <person name="Brito-Echeverria J."/>
            <person name="Lucio M."/>
            <person name="Schmitt-Kopplin P."/>
            <person name="Meseguer I."/>
            <person name="Schenowitz C."/>
            <person name="Dossat C."/>
            <person name="Barbe V."/>
            <person name="Dopazo J."/>
            <person name="Rossello-Mora R."/>
            <person name="Schuler M."/>
            <person name="Glockner F.O."/>
            <person name="Amann R."/>
            <person name="Gabaldon T."/>
            <person name="Anton J."/>
        </authorList>
    </citation>
    <scope>NUCLEOTIDE SEQUENCE [LARGE SCALE GENOMIC DNA]</scope>
    <source>
        <strain evidence="6 7">M8</strain>
    </source>
</reference>
<comment type="subunit">
    <text evidence="4">Heterodimer of SbcC and SbcD.</text>
</comment>
<dbReference type="InterPro" id="IPR029052">
    <property type="entry name" value="Metallo-depent_PP-like"/>
</dbReference>
<dbReference type="EMBL" id="FP565814">
    <property type="protein sequence ID" value="CBH23784.1"/>
    <property type="molecule type" value="Genomic_DNA"/>
</dbReference>
<keyword evidence="1 4" id="KW-0540">Nuclease</keyword>
<dbReference type="GO" id="GO:0006260">
    <property type="term" value="P:DNA replication"/>
    <property type="evidence" value="ECO:0007669"/>
    <property type="project" value="UniProtKB-KW"/>
</dbReference>
<evidence type="ECO:0000259" key="5">
    <source>
        <dbReference type="Pfam" id="PF00149"/>
    </source>
</evidence>
<dbReference type="AlphaFoldDB" id="D5H6X9"/>
<dbReference type="InterPro" id="IPR004593">
    <property type="entry name" value="SbcD"/>
</dbReference>
<dbReference type="GO" id="GO:0008408">
    <property type="term" value="F:3'-5' exonuclease activity"/>
    <property type="evidence" value="ECO:0007669"/>
    <property type="project" value="InterPro"/>
</dbReference>